<protein>
    <submittedName>
        <fullName evidence="1">Uncharacterized protein</fullName>
    </submittedName>
</protein>
<evidence type="ECO:0000313" key="1">
    <source>
        <dbReference type="EMBL" id="KGM98502.1"/>
    </source>
</evidence>
<name>A0A0A0IC57_CLOBO</name>
<proteinExistence type="predicted"/>
<dbReference type="RefSeq" id="WP_039259775.1">
    <property type="nucleotide sequence ID" value="NZ_JDRY01000054.1"/>
</dbReference>
<accession>A0A0A0IC57</accession>
<reference evidence="1 2" key="1">
    <citation type="submission" date="2014-01" db="EMBL/GenBank/DDBJ databases">
        <title>Plasmidome dynamics in the species complex Clostridium novyi sensu lato converts strains of independent lineages into distinctly different pathogens.</title>
        <authorList>
            <person name="Skarin H."/>
            <person name="Segerman B."/>
        </authorList>
    </citation>
    <scope>NUCLEOTIDE SEQUENCE [LARGE SCALE GENOMIC DNA]</scope>
    <source>
        <strain evidence="1 2">DC5</strain>
    </source>
</reference>
<dbReference type="AlphaFoldDB" id="A0A0A0IC57"/>
<evidence type="ECO:0000313" key="2">
    <source>
        <dbReference type="Proteomes" id="UP000030014"/>
    </source>
</evidence>
<dbReference type="Proteomes" id="UP000030014">
    <property type="component" value="Unassembled WGS sequence"/>
</dbReference>
<sequence>MAKFIVTLKQHTPLIHFQWDQKGAILRASEVKPKLDKFLRECVFKGEFEEYKHYLIGYNSEKIKKDFKEKEAFDYKLRIIADMSKIKKLDIEGSMKSLYFANMGNRNHEIKSVFTEEDVVLEFFTLHENLKDKIYENIESFLAINNFGARQSKGFGSFYVESPRSEINKTIEKACFYNEISKYLYIQYDKESYYDIMADISIIYSLIKSGINYPDYRKEYDAKKRKKKINFNKKGNNQSYHKGFLFKFMIDNGIGNEKRFIKEKFFEPNCRVEDDKKPKRYVRAMLGVCDGISFKDNIRCGNINYRSDIDRFQSPILFKVIQNKLFIIPRKIPGEMFRKKFEFCESINKSRKDDKNGMNRKIIYTPSCDEFDLQEFLCEFAEYFNKEIKTSKVKNIFEDRLKEAKKREIQIVRW</sequence>
<dbReference type="EMBL" id="JDRY01000054">
    <property type="protein sequence ID" value="KGM98502.1"/>
    <property type="molecule type" value="Genomic_DNA"/>
</dbReference>
<gene>
    <name evidence="1" type="ORF">Z955_11425</name>
</gene>
<organism evidence="1 2">
    <name type="scientific">Clostridium botulinum C/D str. DC5</name>
    <dbReference type="NCBI Taxonomy" id="1443128"/>
    <lineage>
        <taxon>Bacteria</taxon>
        <taxon>Bacillati</taxon>
        <taxon>Bacillota</taxon>
        <taxon>Clostridia</taxon>
        <taxon>Eubacteriales</taxon>
        <taxon>Clostridiaceae</taxon>
        <taxon>Clostridium</taxon>
    </lineage>
</organism>
<comment type="caution">
    <text evidence="1">The sequence shown here is derived from an EMBL/GenBank/DDBJ whole genome shotgun (WGS) entry which is preliminary data.</text>
</comment>